<dbReference type="InterPro" id="IPR004827">
    <property type="entry name" value="bZIP"/>
</dbReference>
<keyword evidence="4" id="KW-0804">Transcription</keyword>
<dbReference type="EMBL" id="JAACFV010000206">
    <property type="protein sequence ID" value="KAF7502966.1"/>
    <property type="molecule type" value="Genomic_DNA"/>
</dbReference>
<dbReference type="AlphaFoldDB" id="A0A8H7A9D9"/>
<reference evidence="9" key="1">
    <citation type="submission" date="2020-02" db="EMBL/GenBank/DDBJ databases">
        <authorList>
            <person name="Palmer J.M."/>
        </authorList>
    </citation>
    <scope>NUCLEOTIDE SEQUENCE</scope>
    <source>
        <strain evidence="9">EPUS1.4</strain>
        <tissue evidence="9">Thallus</tissue>
    </source>
</reference>
<dbReference type="Pfam" id="PF00170">
    <property type="entry name" value="bZIP_1"/>
    <property type="match status" value="1"/>
</dbReference>
<dbReference type="CDD" id="cd14687">
    <property type="entry name" value="bZIP_ATF2"/>
    <property type="match status" value="1"/>
</dbReference>
<feature type="compositionally biased region" description="Polar residues" evidence="6">
    <location>
        <begin position="158"/>
        <end position="172"/>
    </location>
</feature>
<dbReference type="SUPFAM" id="SSF57959">
    <property type="entry name" value="Leucine zipper domain"/>
    <property type="match status" value="1"/>
</dbReference>
<evidence type="ECO:0000256" key="5">
    <source>
        <dbReference type="ARBA" id="ARBA00023242"/>
    </source>
</evidence>
<dbReference type="PROSITE" id="PS50217">
    <property type="entry name" value="BZIP"/>
    <property type="match status" value="1"/>
</dbReference>
<dbReference type="InterPro" id="IPR046347">
    <property type="entry name" value="bZIP_sf"/>
</dbReference>
<organism evidence="9 10">
    <name type="scientific">Endocarpon pusillum</name>
    <dbReference type="NCBI Taxonomy" id="364733"/>
    <lineage>
        <taxon>Eukaryota</taxon>
        <taxon>Fungi</taxon>
        <taxon>Dikarya</taxon>
        <taxon>Ascomycota</taxon>
        <taxon>Pezizomycotina</taxon>
        <taxon>Eurotiomycetes</taxon>
        <taxon>Chaetothyriomycetidae</taxon>
        <taxon>Verrucariales</taxon>
        <taxon>Verrucariaceae</taxon>
        <taxon>Endocarpon</taxon>
    </lineage>
</organism>
<evidence type="ECO:0000256" key="6">
    <source>
        <dbReference type="SAM" id="MobiDB-lite"/>
    </source>
</evidence>
<comment type="subcellular location">
    <subcellularLocation>
        <location evidence="1">Nucleus</location>
    </subcellularLocation>
</comment>
<evidence type="ECO:0000313" key="10">
    <source>
        <dbReference type="Proteomes" id="UP000606974"/>
    </source>
</evidence>
<dbReference type="PRINTS" id="PR00043">
    <property type="entry name" value="LEUZIPPRJUN"/>
</dbReference>
<keyword evidence="7" id="KW-0472">Membrane</keyword>
<dbReference type="InterPro" id="IPR051027">
    <property type="entry name" value="bZIP_transcription_factors"/>
</dbReference>
<keyword evidence="7" id="KW-1133">Transmembrane helix</keyword>
<protein>
    <recommendedName>
        <fullName evidence="8">BZIP domain-containing protein</fullName>
    </recommendedName>
</protein>
<proteinExistence type="predicted"/>
<dbReference type="PANTHER" id="PTHR19304">
    <property type="entry name" value="CYCLIC-AMP RESPONSE ELEMENT BINDING PROTEIN"/>
    <property type="match status" value="1"/>
</dbReference>
<dbReference type="InterPro" id="IPR002112">
    <property type="entry name" value="Leuzip_Jun"/>
</dbReference>
<sequence>MCTSHRCKIQGLTFQDFLINHRPDTSKLFMNDAQHNPVGLTYLPSDFLSVDLLQRQNGFGFSPGTSPAPNDVKNEGTECYFSSQNRDLPISQSSYWAPNDSRYRSALKNPLYQPAFQQLAHQPSRLHIPSPTSQQKHGQLTPPSETTPTKESPLAETLQDSMINTVEPQNGPTTRKRRSTQSSRIKDASSHTTPTNRRRKKSARKQSSVGLAVEGDDKRSQFLERNRVAASKCRQKKKEWTSNLEQKARELQASKTSLALLVTSLREELLYLKASSVTWSHGCKTGLLLFFVLVLLAKYGIYEAPTMILSMPFAASVRLGKRTLGLSQDAR</sequence>
<dbReference type="Proteomes" id="UP000606974">
    <property type="component" value="Unassembled WGS sequence"/>
</dbReference>
<dbReference type="OrthoDB" id="295274at2759"/>
<evidence type="ECO:0000256" key="3">
    <source>
        <dbReference type="ARBA" id="ARBA00023125"/>
    </source>
</evidence>
<dbReference type="GO" id="GO:0003677">
    <property type="term" value="F:DNA binding"/>
    <property type="evidence" value="ECO:0007669"/>
    <property type="project" value="UniProtKB-KW"/>
</dbReference>
<keyword evidence="5" id="KW-0539">Nucleus</keyword>
<comment type="caution">
    <text evidence="9">The sequence shown here is derived from an EMBL/GenBank/DDBJ whole genome shotgun (WGS) entry which is preliminary data.</text>
</comment>
<dbReference type="Gene3D" id="1.20.5.170">
    <property type="match status" value="1"/>
</dbReference>
<keyword evidence="7" id="KW-0812">Transmembrane</keyword>
<evidence type="ECO:0000256" key="7">
    <source>
        <dbReference type="SAM" id="Phobius"/>
    </source>
</evidence>
<evidence type="ECO:0000259" key="8">
    <source>
        <dbReference type="PROSITE" id="PS50217"/>
    </source>
</evidence>
<dbReference type="GO" id="GO:0005634">
    <property type="term" value="C:nucleus"/>
    <property type="evidence" value="ECO:0007669"/>
    <property type="project" value="UniProtKB-SubCell"/>
</dbReference>
<evidence type="ECO:0000256" key="4">
    <source>
        <dbReference type="ARBA" id="ARBA00023163"/>
    </source>
</evidence>
<feature type="domain" description="BZIP" evidence="8">
    <location>
        <begin position="216"/>
        <end position="273"/>
    </location>
</feature>
<accession>A0A8H7A9D9</accession>
<feature type="region of interest" description="Disordered" evidence="6">
    <location>
        <begin position="126"/>
        <end position="214"/>
    </location>
</feature>
<dbReference type="GO" id="GO:0003700">
    <property type="term" value="F:DNA-binding transcription factor activity"/>
    <property type="evidence" value="ECO:0007669"/>
    <property type="project" value="InterPro"/>
</dbReference>
<keyword evidence="2" id="KW-0805">Transcription regulation</keyword>
<evidence type="ECO:0000313" key="9">
    <source>
        <dbReference type="EMBL" id="KAF7502966.1"/>
    </source>
</evidence>
<feature type="transmembrane region" description="Helical" evidence="7">
    <location>
        <begin position="285"/>
        <end position="302"/>
    </location>
</feature>
<keyword evidence="3" id="KW-0238">DNA-binding</keyword>
<evidence type="ECO:0000256" key="2">
    <source>
        <dbReference type="ARBA" id="ARBA00023015"/>
    </source>
</evidence>
<name>A0A8H7A9D9_9EURO</name>
<dbReference type="SMART" id="SM00338">
    <property type="entry name" value="BRLZ"/>
    <property type="match status" value="1"/>
</dbReference>
<evidence type="ECO:0000256" key="1">
    <source>
        <dbReference type="ARBA" id="ARBA00004123"/>
    </source>
</evidence>
<feature type="compositionally biased region" description="Low complexity" evidence="6">
    <location>
        <begin position="141"/>
        <end position="152"/>
    </location>
</feature>
<keyword evidence="10" id="KW-1185">Reference proteome</keyword>
<gene>
    <name evidence="9" type="ORF">GJ744_004780</name>
</gene>